<gene>
    <name evidence="2" type="primary">RvY_01763-1</name>
    <name evidence="2" type="synonym">RvY_01763.1</name>
    <name evidence="2" type="ORF">RvY_01763</name>
</gene>
<evidence type="ECO:0000313" key="3">
    <source>
        <dbReference type="Proteomes" id="UP000186922"/>
    </source>
</evidence>
<name>A0A1D1UHI5_RAMVA</name>
<feature type="compositionally biased region" description="Acidic residues" evidence="1">
    <location>
        <begin position="1"/>
        <end position="20"/>
    </location>
</feature>
<evidence type="ECO:0000313" key="2">
    <source>
        <dbReference type="EMBL" id="GAU89184.1"/>
    </source>
</evidence>
<comment type="caution">
    <text evidence="2">The sequence shown here is derived from an EMBL/GenBank/DDBJ whole genome shotgun (WGS) entry which is preliminary data.</text>
</comment>
<dbReference type="AlphaFoldDB" id="A0A1D1UHI5"/>
<sequence length="68" mass="7377">MDVDEQPLPEDDIAEQEAPQEEALTRYPKVSVPPLHVSLKSTMASASYCGLKRLTHSFTGTSKEGSTA</sequence>
<feature type="region of interest" description="Disordered" evidence="1">
    <location>
        <begin position="1"/>
        <end position="27"/>
    </location>
</feature>
<keyword evidence="3" id="KW-1185">Reference proteome</keyword>
<dbReference type="Proteomes" id="UP000186922">
    <property type="component" value="Unassembled WGS sequence"/>
</dbReference>
<evidence type="ECO:0000256" key="1">
    <source>
        <dbReference type="SAM" id="MobiDB-lite"/>
    </source>
</evidence>
<organism evidence="2 3">
    <name type="scientific">Ramazzottius varieornatus</name>
    <name type="common">Water bear</name>
    <name type="synonym">Tardigrade</name>
    <dbReference type="NCBI Taxonomy" id="947166"/>
    <lineage>
        <taxon>Eukaryota</taxon>
        <taxon>Metazoa</taxon>
        <taxon>Ecdysozoa</taxon>
        <taxon>Tardigrada</taxon>
        <taxon>Eutardigrada</taxon>
        <taxon>Parachela</taxon>
        <taxon>Hypsibioidea</taxon>
        <taxon>Ramazzottiidae</taxon>
        <taxon>Ramazzottius</taxon>
    </lineage>
</organism>
<dbReference type="EMBL" id="BDGG01000001">
    <property type="protein sequence ID" value="GAU89184.1"/>
    <property type="molecule type" value="Genomic_DNA"/>
</dbReference>
<reference evidence="2 3" key="1">
    <citation type="journal article" date="2016" name="Nat. Commun.">
        <title>Extremotolerant tardigrade genome and improved radiotolerance of human cultured cells by tardigrade-unique protein.</title>
        <authorList>
            <person name="Hashimoto T."/>
            <person name="Horikawa D.D."/>
            <person name="Saito Y."/>
            <person name="Kuwahara H."/>
            <person name="Kozuka-Hata H."/>
            <person name="Shin-I T."/>
            <person name="Minakuchi Y."/>
            <person name="Ohishi K."/>
            <person name="Motoyama A."/>
            <person name="Aizu T."/>
            <person name="Enomoto A."/>
            <person name="Kondo K."/>
            <person name="Tanaka S."/>
            <person name="Hara Y."/>
            <person name="Koshikawa S."/>
            <person name="Sagara H."/>
            <person name="Miura T."/>
            <person name="Yokobori S."/>
            <person name="Miyagawa K."/>
            <person name="Suzuki Y."/>
            <person name="Kubo T."/>
            <person name="Oyama M."/>
            <person name="Kohara Y."/>
            <person name="Fujiyama A."/>
            <person name="Arakawa K."/>
            <person name="Katayama T."/>
            <person name="Toyoda A."/>
            <person name="Kunieda T."/>
        </authorList>
    </citation>
    <scope>NUCLEOTIDE SEQUENCE [LARGE SCALE GENOMIC DNA]</scope>
    <source>
        <strain evidence="2 3">YOKOZUNA-1</strain>
    </source>
</reference>
<proteinExistence type="predicted"/>
<protein>
    <submittedName>
        <fullName evidence="2">Uncharacterized protein</fullName>
    </submittedName>
</protein>
<accession>A0A1D1UHI5</accession>